<dbReference type="GO" id="GO:0022857">
    <property type="term" value="F:transmembrane transporter activity"/>
    <property type="evidence" value="ECO:0007669"/>
    <property type="project" value="UniProtKB-UniRule"/>
</dbReference>
<dbReference type="Proteomes" id="UP000238326">
    <property type="component" value="Unassembled WGS sequence"/>
</dbReference>
<feature type="transmembrane region" description="Helical" evidence="7">
    <location>
        <begin position="405"/>
        <end position="428"/>
    </location>
</feature>
<gene>
    <name evidence="9" type="ORF">C6P61_13905</name>
</gene>
<feature type="transmembrane region" description="Helical" evidence="7">
    <location>
        <begin position="320"/>
        <end position="349"/>
    </location>
</feature>
<feature type="transmembrane region" description="Helical" evidence="7">
    <location>
        <begin position="83"/>
        <end position="108"/>
    </location>
</feature>
<evidence type="ECO:0000256" key="2">
    <source>
        <dbReference type="ARBA" id="ARBA00022475"/>
    </source>
</evidence>
<keyword evidence="10" id="KW-1185">Reference proteome</keyword>
<evidence type="ECO:0000259" key="8">
    <source>
        <dbReference type="Pfam" id="PF06808"/>
    </source>
</evidence>
<comment type="subcellular location">
    <subcellularLocation>
        <location evidence="1 7">Cell inner membrane</location>
        <topology evidence="1 7">Multi-pass membrane protein</topology>
    </subcellularLocation>
</comment>
<feature type="transmembrane region" description="Helical" evidence="7">
    <location>
        <begin position="172"/>
        <end position="198"/>
    </location>
</feature>
<evidence type="ECO:0000256" key="4">
    <source>
        <dbReference type="ARBA" id="ARBA00022692"/>
    </source>
</evidence>
<keyword evidence="2" id="KW-1003">Cell membrane</keyword>
<dbReference type="PIRSF" id="PIRSF006066">
    <property type="entry name" value="HI0050"/>
    <property type="match status" value="1"/>
</dbReference>
<comment type="function">
    <text evidence="7">Part of the tripartite ATP-independent periplasmic (TRAP) transport system.</text>
</comment>
<keyword evidence="4 7" id="KW-0812">Transmembrane</keyword>
<feature type="transmembrane region" description="Helical" evidence="7">
    <location>
        <begin position="7"/>
        <end position="40"/>
    </location>
</feature>
<name>A0A2S9KBY7_9BURK</name>
<dbReference type="OrthoDB" id="9777699at2"/>
<feature type="transmembrane region" description="Helical" evidence="7">
    <location>
        <begin position="52"/>
        <end position="71"/>
    </location>
</feature>
<dbReference type="Pfam" id="PF06808">
    <property type="entry name" value="DctM"/>
    <property type="match status" value="1"/>
</dbReference>
<proteinExistence type="inferred from homology"/>
<evidence type="ECO:0000256" key="3">
    <source>
        <dbReference type="ARBA" id="ARBA00022519"/>
    </source>
</evidence>
<dbReference type="AlphaFoldDB" id="A0A2S9KBY7"/>
<reference evidence="9 10" key="1">
    <citation type="submission" date="2018-03" db="EMBL/GenBank/DDBJ databases">
        <title>Comparative genomics illustrates the genes involved in a hyperalkaliphilic mechanisms of Serpentinomonas isolated from highly-alkaline calcium-rich serpentinized springs.</title>
        <authorList>
            <person name="Suzuki S."/>
            <person name="Ishii S."/>
            <person name="Walworth N."/>
            <person name="Bird L."/>
            <person name="Kuenen J.G."/>
            <person name="Nealson K.H."/>
        </authorList>
    </citation>
    <scope>NUCLEOTIDE SEQUENCE [LARGE SCALE GENOMIC DNA]</scope>
    <source>
        <strain evidence="9 10">83</strain>
    </source>
</reference>
<comment type="subunit">
    <text evidence="7">The complex comprises the extracytoplasmic solute receptor protein and the two transmembrane proteins.</text>
</comment>
<dbReference type="PANTHER" id="PTHR33362:SF4">
    <property type="entry name" value="2,3-DIKETO-L-GULONATE TRAP TRANSPORTER LARGE PERMEASE PROTEIN YIAN"/>
    <property type="match status" value="1"/>
</dbReference>
<evidence type="ECO:0000256" key="7">
    <source>
        <dbReference type="RuleBase" id="RU369079"/>
    </source>
</evidence>
<feature type="transmembrane region" description="Helical" evidence="7">
    <location>
        <begin position="361"/>
        <end position="385"/>
    </location>
</feature>
<feature type="transmembrane region" description="Helical" evidence="7">
    <location>
        <begin position="282"/>
        <end position="300"/>
    </location>
</feature>
<dbReference type="PANTHER" id="PTHR33362">
    <property type="entry name" value="SIALIC ACID TRAP TRANSPORTER PERMEASE PROTEIN SIAT-RELATED"/>
    <property type="match status" value="1"/>
</dbReference>
<comment type="caution">
    <text evidence="7">Lacks conserved residue(s) required for the propagation of feature annotation.</text>
</comment>
<sequence>MSPEGLAFIVFVGGMLLLMGIGMNMALALVLTGAGMAWVLDFWDTQLLAQNLVAGIDSFPLLAVPFFILAGELMNSGGISRRIIAMAQAWVGHIHGGLGFVAIGAAVLMASMSGSALADTAALATILLPMMKQQGYPMNTSAGLIASGGIIAPIIPPSMPFVIYGVTTNTSISALFLSGIVPGLLMGAGLIVTWKLILRRIELPAGEPLPLSERLRITAKAFWALLMPLIIIGGMKTGIFTPTEAAVVAAFYALFVALAIHREMKLAEIGPVLVRAAKTTSIVMFLCAGAQVASYMITLADLPGVLTGWLGPLVESPRLLMTVMMLALVLIGTALDLTPTILIFAPVMLPIAIKAGIDPVYFGLMFVLNGAIGLITPPVGTVLNVVAGVGRLSLHQVIKGVNPFLLTYVLILALFVVFPQIVTAPVAWMR</sequence>
<evidence type="ECO:0000313" key="10">
    <source>
        <dbReference type="Proteomes" id="UP000238326"/>
    </source>
</evidence>
<organism evidence="9 10">
    <name type="scientific">Malikia spinosa</name>
    <dbReference type="NCBI Taxonomy" id="86180"/>
    <lineage>
        <taxon>Bacteria</taxon>
        <taxon>Pseudomonadati</taxon>
        <taxon>Pseudomonadota</taxon>
        <taxon>Betaproteobacteria</taxon>
        <taxon>Burkholderiales</taxon>
        <taxon>Comamonadaceae</taxon>
        <taxon>Malikia</taxon>
    </lineage>
</organism>
<dbReference type="EMBL" id="PVLR01000043">
    <property type="protein sequence ID" value="PRD67892.1"/>
    <property type="molecule type" value="Genomic_DNA"/>
</dbReference>
<dbReference type="InterPro" id="IPR010656">
    <property type="entry name" value="DctM"/>
</dbReference>
<dbReference type="RefSeq" id="WP_105730533.1">
    <property type="nucleotide sequence ID" value="NZ_PVLR01000043.1"/>
</dbReference>
<dbReference type="NCBIfam" id="TIGR00786">
    <property type="entry name" value="dctM"/>
    <property type="match status" value="1"/>
</dbReference>
<protein>
    <recommendedName>
        <fullName evidence="7">TRAP transporter large permease protein</fullName>
    </recommendedName>
</protein>
<evidence type="ECO:0000313" key="9">
    <source>
        <dbReference type="EMBL" id="PRD67892.1"/>
    </source>
</evidence>
<keyword evidence="7" id="KW-0813">Transport</keyword>
<keyword evidence="3 7" id="KW-0997">Cell inner membrane</keyword>
<comment type="caution">
    <text evidence="9">The sequence shown here is derived from an EMBL/GenBank/DDBJ whole genome shotgun (WGS) entry which is preliminary data.</text>
</comment>
<feature type="transmembrane region" description="Helical" evidence="7">
    <location>
        <begin position="143"/>
        <end position="166"/>
    </location>
</feature>
<keyword evidence="5 7" id="KW-1133">Transmembrane helix</keyword>
<comment type="similarity">
    <text evidence="7">Belongs to the TRAP transporter large permease family.</text>
</comment>
<feature type="domain" description="TRAP C4-dicarboxylate transport system permease DctM subunit" evidence="8">
    <location>
        <begin position="13"/>
        <end position="421"/>
    </location>
</feature>
<evidence type="ECO:0000256" key="6">
    <source>
        <dbReference type="ARBA" id="ARBA00023136"/>
    </source>
</evidence>
<evidence type="ECO:0000256" key="1">
    <source>
        <dbReference type="ARBA" id="ARBA00004429"/>
    </source>
</evidence>
<dbReference type="InterPro" id="IPR004681">
    <property type="entry name" value="TRAP_DctM"/>
</dbReference>
<evidence type="ECO:0000256" key="5">
    <source>
        <dbReference type="ARBA" id="ARBA00022989"/>
    </source>
</evidence>
<accession>A0A2S9KBY7</accession>
<feature type="transmembrane region" description="Helical" evidence="7">
    <location>
        <begin position="245"/>
        <end position="261"/>
    </location>
</feature>
<dbReference type="GO" id="GO:0005886">
    <property type="term" value="C:plasma membrane"/>
    <property type="evidence" value="ECO:0007669"/>
    <property type="project" value="UniProtKB-SubCell"/>
</dbReference>
<keyword evidence="6 7" id="KW-0472">Membrane</keyword>